<dbReference type="KEGG" id="psic:J4E96_13310"/>
<evidence type="ECO:0000313" key="2">
    <source>
        <dbReference type="EMBL" id="QTE28353.1"/>
    </source>
</evidence>
<proteinExistence type="predicted"/>
<dbReference type="EMBL" id="CP071868">
    <property type="protein sequence ID" value="QTE28353.1"/>
    <property type="molecule type" value="Genomic_DNA"/>
</dbReference>
<gene>
    <name evidence="2" type="ORF">J4E96_13310</name>
</gene>
<reference evidence="2" key="1">
    <citation type="submission" date="2021-03" db="EMBL/GenBank/DDBJ databases">
        <title>Pengzhenrongella sicca gen. nov., sp. nov., a new member of suborder Micrococcineae isolated from High-Arctic tundra soil.</title>
        <authorList>
            <person name="Peng F."/>
        </authorList>
    </citation>
    <scope>NUCLEOTIDE SEQUENCE</scope>
    <source>
        <strain evidence="2">LRZ-2</strain>
    </source>
</reference>
<feature type="region of interest" description="Disordered" evidence="1">
    <location>
        <begin position="327"/>
        <end position="347"/>
    </location>
</feature>
<feature type="region of interest" description="Disordered" evidence="1">
    <location>
        <begin position="265"/>
        <end position="289"/>
    </location>
</feature>
<dbReference type="AlphaFoldDB" id="A0A8A4ZBU8"/>
<organism evidence="2 3">
    <name type="scientific">Pengzhenrongella sicca</name>
    <dbReference type="NCBI Taxonomy" id="2819238"/>
    <lineage>
        <taxon>Bacteria</taxon>
        <taxon>Bacillati</taxon>
        <taxon>Actinomycetota</taxon>
        <taxon>Actinomycetes</taxon>
        <taxon>Micrococcales</taxon>
        <taxon>Pengzhenrongella</taxon>
    </lineage>
</organism>
<dbReference type="InterPro" id="IPR025447">
    <property type="entry name" value="DUF4192"/>
</dbReference>
<keyword evidence="3" id="KW-1185">Reference proteome</keyword>
<name>A0A8A4ZBU8_9MICO</name>
<dbReference type="Pfam" id="PF13830">
    <property type="entry name" value="DUF4192"/>
    <property type="match status" value="2"/>
</dbReference>
<dbReference type="Proteomes" id="UP000663937">
    <property type="component" value="Chromosome"/>
</dbReference>
<evidence type="ECO:0000313" key="3">
    <source>
        <dbReference type="Proteomes" id="UP000663937"/>
    </source>
</evidence>
<accession>A0A8A4ZBU8</accession>
<dbReference type="RefSeq" id="WP_227422585.1">
    <property type="nucleotide sequence ID" value="NZ_CP071868.1"/>
</dbReference>
<sequence length="448" mass="47149">MAPPTIRVREPRELLALLPYELGFRPQESAVAVSLRAPRRRVGLVARVDLADLGDLDAGPQLARGLVSHLVADGARDAVLVLYTAEDPRHRFGRGRPSVVVGTGPGETAPGPTVPGPTLAGVARAAHARVGAGLFCVAAEPFLGEVAVWVVTASGYLALDCDDDGCCPPGGRPLRDLESTQVGAHMVLAGASVQDSRDDLAQIRPAPAARRRNAVRVADRARSRRARAAAAGPEQLHQWRADGLASWRAALDAGRDCAVDPYRDSYRDFARDPDGGRDGSRDGSRDRDGATSAAIVGRIEAALSDVQVRDAILLTLVPGAGDLAERSLREDDAEDGSGGRGGRTARVSRATTEALGRIADPATGVPPDEELLRAAASVLERVVAHAHGPRRAPALALLALLAWWQTDSARAGVLVERALTDDPGHRLAHLVLDALSVGLPPGWVRRTP</sequence>
<evidence type="ECO:0000256" key="1">
    <source>
        <dbReference type="SAM" id="MobiDB-lite"/>
    </source>
</evidence>
<protein>
    <submittedName>
        <fullName evidence="2">DUF4192 domain-containing protein</fullName>
    </submittedName>
</protein>